<dbReference type="PANTHER" id="PTHR33755">
    <property type="entry name" value="TOXIN PARE1-RELATED"/>
    <property type="match status" value="1"/>
</dbReference>
<reference evidence="4" key="1">
    <citation type="journal article" date="2018" name="Genome Biol.">
        <title>SKESA: strategic k-mer extension for scrupulous assemblies.</title>
        <authorList>
            <person name="Souvorov A."/>
            <person name="Agarwala R."/>
            <person name="Lipman D.J."/>
        </authorList>
    </citation>
    <scope>NUCLEOTIDE SEQUENCE</scope>
    <source>
        <strain evidence="5">MA.05/00002289</strain>
        <strain evidence="4">MA.CK_01/00000941</strain>
        <strain evidence="3">MA.CK_95/00012903</strain>
    </source>
</reference>
<reference evidence="4" key="2">
    <citation type="submission" date="2020-02" db="EMBL/GenBank/DDBJ databases">
        <authorList>
            <consortium name="NCBI Pathogen Detection Project"/>
        </authorList>
    </citation>
    <scope>NUCLEOTIDE SEQUENCE</scope>
    <source>
        <strain evidence="5">MA.05/00002289</strain>
        <strain evidence="4">MA.CK_01/00000941</strain>
        <strain evidence="3">MA.CK_95/00012903</strain>
    </source>
</reference>
<organism evidence="4">
    <name type="scientific">Salmonella enterica</name>
    <name type="common">Salmonella choleraesuis</name>
    <dbReference type="NCBI Taxonomy" id="28901"/>
    <lineage>
        <taxon>Bacteria</taxon>
        <taxon>Pseudomonadati</taxon>
        <taxon>Pseudomonadota</taxon>
        <taxon>Gammaproteobacteria</taxon>
        <taxon>Enterobacterales</taxon>
        <taxon>Enterobacteriaceae</taxon>
        <taxon>Salmonella</taxon>
    </lineage>
</organism>
<dbReference type="Gene3D" id="3.30.2310.20">
    <property type="entry name" value="RelE-like"/>
    <property type="match status" value="1"/>
</dbReference>
<comment type="caution">
    <text evidence="4">The sequence shown here is derived from an EMBL/GenBank/DDBJ whole genome shotgun (WGS) entry which is preliminary data.</text>
</comment>
<dbReference type="EMBL" id="DAAUOA010000012">
    <property type="protein sequence ID" value="HAF2204824.1"/>
    <property type="molecule type" value="Genomic_DNA"/>
</dbReference>
<evidence type="ECO:0000256" key="1">
    <source>
        <dbReference type="ARBA" id="ARBA00006226"/>
    </source>
</evidence>
<dbReference type="InterPro" id="IPR007712">
    <property type="entry name" value="RelE/ParE_toxin"/>
</dbReference>
<evidence type="ECO:0000256" key="2">
    <source>
        <dbReference type="ARBA" id="ARBA00022649"/>
    </source>
</evidence>
<evidence type="ECO:0000313" key="3">
    <source>
        <dbReference type="EMBL" id="HAF1417899.1"/>
    </source>
</evidence>
<dbReference type="EMBL" id="DAAUMU010000010">
    <property type="protein sequence ID" value="HAF1417899.1"/>
    <property type="molecule type" value="Genomic_DNA"/>
</dbReference>
<accession>A0A743TSF0</accession>
<comment type="similarity">
    <text evidence="1">Belongs to the RelE toxin family.</text>
</comment>
<gene>
    <name evidence="4" type="ORF">G8N85_002798</name>
    <name evidence="3" type="ORF">G9B68_002252</name>
    <name evidence="5" type="ORF">G9E70_003425</name>
</gene>
<evidence type="ECO:0000313" key="4">
    <source>
        <dbReference type="EMBL" id="HAF2204824.1"/>
    </source>
</evidence>
<dbReference type="InterPro" id="IPR051803">
    <property type="entry name" value="TA_system_RelE-like_toxin"/>
</dbReference>
<protein>
    <submittedName>
        <fullName evidence="4">Type II toxin-antitoxin system RelE/ParE family toxin</fullName>
    </submittedName>
</protein>
<dbReference type="EMBL" id="DAAUPK010000014">
    <property type="protein sequence ID" value="HAF2570516.1"/>
    <property type="molecule type" value="Genomic_DNA"/>
</dbReference>
<keyword evidence="2" id="KW-1277">Toxin-antitoxin system</keyword>
<name>A0A743TSF0_SALER</name>
<dbReference type="PANTHER" id="PTHR33755:SF6">
    <property type="entry name" value="PLASMID STABILIZATION SYSTEM PROTEIN"/>
    <property type="match status" value="1"/>
</dbReference>
<sequence length="111" mass="13085">MPVSEKQRWRFWTHAQQRAELDHEAIGDWIAQDNPVRAVSFTEELYQQCLLIAESPDIYRERPELGEGSMSCTYGRYLVLYRVLDTEVRIERVIHGSRDIIRMFAEPDEGI</sequence>
<proteinExistence type="inferred from homology"/>
<evidence type="ECO:0000313" key="5">
    <source>
        <dbReference type="EMBL" id="HAF2570516.1"/>
    </source>
</evidence>
<dbReference type="InterPro" id="IPR035093">
    <property type="entry name" value="RelE/ParE_toxin_dom_sf"/>
</dbReference>
<dbReference type="Pfam" id="PF05016">
    <property type="entry name" value="ParE_toxin"/>
    <property type="match status" value="1"/>
</dbReference>
<dbReference type="AlphaFoldDB" id="A0A743TSF0"/>